<protein>
    <submittedName>
        <fullName evidence="1">Uncharacterized protein</fullName>
    </submittedName>
</protein>
<name>A0AAE1N0D5_9FABA</name>
<accession>A0AAE1N0D5</accession>
<gene>
    <name evidence="1" type="ORF">QN277_011995</name>
</gene>
<keyword evidence="2" id="KW-1185">Reference proteome</keyword>
<dbReference type="AlphaFoldDB" id="A0AAE1N0D5"/>
<dbReference type="EMBL" id="JAWXYG010000002">
    <property type="protein sequence ID" value="KAK4280364.1"/>
    <property type="molecule type" value="Genomic_DNA"/>
</dbReference>
<evidence type="ECO:0000313" key="2">
    <source>
        <dbReference type="Proteomes" id="UP001293593"/>
    </source>
</evidence>
<reference evidence="1" key="1">
    <citation type="submission" date="2023-10" db="EMBL/GenBank/DDBJ databases">
        <title>Chromosome-level genome of the transformable northern wattle, Acacia crassicarpa.</title>
        <authorList>
            <person name="Massaro I."/>
            <person name="Sinha N.R."/>
            <person name="Poethig S."/>
            <person name="Leichty A.R."/>
        </authorList>
    </citation>
    <scope>NUCLEOTIDE SEQUENCE</scope>
    <source>
        <strain evidence="1">Acra3RX</strain>
        <tissue evidence="1">Leaf</tissue>
    </source>
</reference>
<dbReference type="Proteomes" id="UP001293593">
    <property type="component" value="Unassembled WGS sequence"/>
</dbReference>
<sequence length="37" mass="4339">MEVLKKEHSTGRCCSSNPNFLVKSCYAEWENFMNLLE</sequence>
<evidence type="ECO:0000313" key="1">
    <source>
        <dbReference type="EMBL" id="KAK4280364.1"/>
    </source>
</evidence>
<proteinExistence type="predicted"/>
<comment type="caution">
    <text evidence="1">The sequence shown here is derived from an EMBL/GenBank/DDBJ whole genome shotgun (WGS) entry which is preliminary data.</text>
</comment>
<organism evidence="1 2">
    <name type="scientific">Acacia crassicarpa</name>
    <name type="common">northern wattle</name>
    <dbReference type="NCBI Taxonomy" id="499986"/>
    <lineage>
        <taxon>Eukaryota</taxon>
        <taxon>Viridiplantae</taxon>
        <taxon>Streptophyta</taxon>
        <taxon>Embryophyta</taxon>
        <taxon>Tracheophyta</taxon>
        <taxon>Spermatophyta</taxon>
        <taxon>Magnoliopsida</taxon>
        <taxon>eudicotyledons</taxon>
        <taxon>Gunneridae</taxon>
        <taxon>Pentapetalae</taxon>
        <taxon>rosids</taxon>
        <taxon>fabids</taxon>
        <taxon>Fabales</taxon>
        <taxon>Fabaceae</taxon>
        <taxon>Caesalpinioideae</taxon>
        <taxon>mimosoid clade</taxon>
        <taxon>Acacieae</taxon>
        <taxon>Acacia</taxon>
    </lineage>
</organism>